<dbReference type="InterPro" id="IPR050922">
    <property type="entry name" value="LytR/CpsA/Psr_CW_biosynth"/>
</dbReference>
<dbReference type="AlphaFoldDB" id="A0A6J4IS97"/>
<dbReference type="Gene3D" id="3.40.630.190">
    <property type="entry name" value="LCP protein"/>
    <property type="match status" value="1"/>
</dbReference>
<accession>A0A6J4IS97</accession>
<feature type="signal peptide" evidence="2">
    <location>
        <begin position="1"/>
        <end position="26"/>
    </location>
</feature>
<keyword evidence="2" id="KW-0732">Signal</keyword>
<organism evidence="4">
    <name type="scientific">uncultured Acidimicrobiales bacterium</name>
    <dbReference type="NCBI Taxonomy" id="310071"/>
    <lineage>
        <taxon>Bacteria</taxon>
        <taxon>Bacillati</taxon>
        <taxon>Actinomycetota</taxon>
        <taxon>Acidimicrobiia</taxon>
        <taxon>Acidimicrobiales</taxon>
        <taxon>environmental samples</taxon>
    </lineage>
</organism>
<comment type="similarity">
    <text evidence="1">Belongs to the LytR/CpsA/Psr (LCP) family.</text>
</comment>
<gene>
    <name evidence="4" type="ORF">AVDCRST_MAG50-2959</name>
</gene>
<dbReference type="NCBIfam" id="TIGR00350">
    <property type="entry name" value="lytR_cpsA_psr"/>
    <property type="match status" value="1"/>
</dbReference>
<reference evidence="4" key="1">
    <citation type="submission" date="2020-02" db="EMBL/GenBank/DDBJ databases">
        <authorList>
            <person name="Meier V. D."/>
        </authorList>
    </citation>
    <scope>NUCLEOTIDE SEQUENCE</scope>
    <source>
        <strain evidence="4">AVDCRST_MAG50</strain>
    </source>
</reference>
<evidence type="ECO:0000256" key="1">
    <source>
        <dbReference type="ARBA" id="ARBA00006068"/>
    </source>
</evidence>
<evidence type="ECO:0000256" key="2">
    <source>
        <dbReference type="SAM" id="SignalP"/>
    </source>
</evidence>
<dbReference type="InterPro" id="IPR004474">
    <property type="entry name" value="LytR_CpsA_psr"/>
</dbReference>
<protein>
    <recommendedName>
        <fullName evidence="3">Cell envelope-related transcriptional attenuator domain-containing protein</fullName>
    </recommendedName>
</protein>
<dbReference type="EMBL" id="CADCTF010000127">
    <property type="protein sequence ID" value="CAA9260181.1"/>
    <property type="molecule type" value="Genomic_DNA"/>
</dbReference>
<dbReference type="PANTHER" id="PTHR33392">
    <property type="entry name" value="POLYISOPRENYL-TEICHOIC ACID--PEPTIDOGLYCAN TEICHOIC ACID TRANSFERASE TAGU"/>
    <property type="match status" value="1"/>
</dbReference>
<dbReference type="PANTHER" id="PTHR33392:SF6">
    <property type="entry name" value="POLYISOPRENYL-TEICHOIC ACID--PEPTIDOGLYCAN TEICHOIC ACID TRANSFERASE TAGU"/>
    <property type="match status" value="1"/>
</dbReference>
<evidence type="ECO:0000313" key="4">
    <source>
        <dbReference type="EMBL" id="CAA9260181.1"/>
    </source>
</evidence>
<dbReference type="Pfam" id="PF03816">
    <property type="entry name" value="LytR_cpsA_psr"/>
    <property type="match status" value="1"/>
</dbReference>
<feature type="domain" description="Cell envelope-related transcriptional attenuator" evidence="3">
    <location>
        <begin position="71"/>
        <end position="212"/>
    </location>
</feature>
<sequence length="298" mass="31447">MSRSWLRRLVLVALAGVVASVPPASAARASKPAAIVIQKVDEAKFEPAPGEPFFLLLLGNDGRAGVSGQRGDGIHLVGVNPSAGTATILNIPRDTWADVPGRGYGKINSAFQFGGLRLQAETVGRLVGVPVTFGITTDFDGFQGLVEDMGGLEVNVPFDMNDRNSGAVYPAGPIHMDAHYALAFARNRYIPGGDLARTEHQGILLQTALTKVRAETNGPLDTMRMVAILARHTSLHDVSLADLYTLARYATGLPAEGIRNITMPSTITTIGRASVVLPGPGSAELFADFADDAVLQAH</sequence>
<evidence type="ECO:0000259" key="3">
    <source>
        <dbReference type="Pfam" id="PF03816"/>
    </source>
</evidence>
<name>A0A6J4IS97_9ACTN</name>
<feature type="chain" id="PRO_5027050185" description="Cell envelope-related transcriptional attenuator domain-containing protein" evidence="2">
    <location>
        <begin position="27"/>
        <end position="298"/>
    </location>
</feature>
<proteinExistence type="inferred from homology"/>